<dbReference type="RefSeq" id="WP_145147869.1">
    <property type="nucleotide sequence ID" value="NZ_VNIM01000005.1"/>
</dbReference>
<protein>
    <submittedName>
        <fullName evidence="2">Uncharacterized protein</fullName>
    </submittedName>
</protein>
<dbReference type="EMBL" id="VNIM01000005">
    <property type="protein sequence ID" value="TVV76971.1"/>
    <property type="molecule type" value="Genomic_DNA"/>
</dbReference>
<evidence type="ECO:0000313" key="3">
    <source>
        <dbReference type="Proteomes" id="UP000318681"/>
    </source>
</evidence>
<reference evidence="2 3" key="1">
    <citation type="submission" date="2019-07" db="EMBL/GenBank/DDBJ databases">
        <title>Sphingomonas solaris sp. nov., isolated from a solar panel from Boston, Massachusetts.</title>
        <authorList>
            <person name="Tanner K."/>
            <person name="Pascual J."/>
            <person name="Mancuso C."/>
            <person name="Pereto J."/>
            <person name="Khalil A."/>
            <person name="Vilanova C."/>
        </authorList>
    </citation>
    <scope>NUCLEOTIDE SEQUENCE [LARGE SCALE GENOMIC DNA]</scope>
    <source>
        <strain evidence="2 3">R4DWN</strain>
    </source>
</reference>
<dbReference type="AlphaFoldDB" id="A0A558RCA3"/>
<organism evidence="2 3">
    <name type="scientific">Alterirhizorhabdus solaris</name>
    <dbReference type="NCBI Taxonomy" id="2529389"/>
    <lineage>
        <taxon>Bacteria</taxon>
        <taxon>Pseudomonadati</taxon>
        <taxon>Pseudomonadota</taxon>
        <taxon>Alphaproteobacteria</taxon>
        <taxon>Sphingomonadales</taxon>
        <taxon>Rhizorhabdaceae</taxon>
        <taxon>Alterirhizorhabdus</taxon>
    </lineage>
</organism>
<keyword evidence="1" id="KW-1133">Transmembrane helix</keyword>
<evidence type="ECO:0000313" key="2">
    <source>
        <dbReference type="EMBL" id="TVV76971.1"/>
    </source>
</evidence>
<sequence length="150" mass="16342">MDDTIRLMVQIVPVIALVAFGVWYAFAPNAVASSHLPVARISRSIRVRPGILQESFVGFLERTWFVVPLVYGSLALLRWLAGEPDVAAGMIQRPPVAGTLYGYIAVAYLARDIWRVRKPLGALVTGRGGWASIKAAHAEAYAARSMPRPA</sequence>
<keyword evidence="1" id="KW-0812">Transmembrane</keyword>
<keyword evidence="3" id="KW-1185">Reference proteome</keyword>
<keyword evidence="1" id="KW-0472">Membrane</keyword>
<evidence type="ECO:0000256" key="1">
    <source>
        <dbReference type="SAM" id="Phobius"/>
    </source>
</evidence>
<proteinExistence type="predicted"/>
<comment type="caution">
    <text evidence="2">The sequence shown here is derived from an EMBL/GenBank/DDBJ whole genome shotgun (WGS) entry which is preliminary data.</text>
</comment>
<dbReference type="Proteomes" id="UP000318681">
    <property type="component" value="Unassembled WGS sequence"/>
</dbReference>
<accession>A0A558RCA3</accession>
<name>A0A558RCA3_9SPHN</name>
<gene>
    <name evidence="2" type="ORF">FOY91_02710</name>
</gene>
<feature type="transmembrane region" description="Helical" evidence="1">
    <location>
        <begin position="63"/>
        <end position="81"/>
    </location>
</feature>
<feature type="transmembrane region" description="Helical" evidence="1">
    <location>
        <begin position="7"/>
        <end position="26"/>
    </location>
</feature>